<gene>
    <name evidence="3" type="ORF">GCM10010492_63200</name>
</gene>
<proteinExistence type="inferred from homology"/>
<organism evidence="3 4">
    <name type="scientific">Saccharothrix mutabilis subsp. mutabilis</name>
    <dbReference type="NCBI Taxonomy" id="66855"/>
    <lineage>
        <taxon>Bacteria</taxon>
        <taxon>Bacillati</taxon>
        <taxon>Actinomycetota</taxon>
        <taxon>Actinomycetes</taxon>
        <taxon>Pseudonocardiales</taxon>
        <taxon>Pseudonocardiaceae</taxon>
        <taxon>Saccharothrix</taxon>
    </lineage>
</organism>
<dbReference type="InterPro" id="IPR013538">
    <property type="entry name" value="ASHA1/2-like_C"/>
</dbReference>
<sequence>MIDESVTIDAPPSDVWRALVSPEGWWPHMRLSATSFEERWTDSDGTRKVTSGQVVGRDEPRRLALTWADEDWPTHTEVEVTLTPVPGGTLVRVRHTGWTPLLELVAAHRDGWRAHLGDLKAWVER</sequence>
<reference evidence="4" key="1">
    <citation type="journal article" date="2019" name="Int. J. Syst. Evol. Microbiol.">
        <title>The Global Catalogue of Microorganisms (GCM) 10K type strain sequencing project: providing services to taxonomists for standard genome sequencing and annotation.</title>
        <authorList>
            <consortium name="The Broad Institute Genomics Platform"/>
            <consortium name="The Broad Institute Genome Sequencing Center for Infectious Disease"/>
            <person name="Wu L."/>
            <person name="Ma J."/>
        </authorList>
    </citation>
    <scope>NUCLEOTIDE SEQUENCE [LARGE SCALE GENOMIC DNA]</scope>
    <source>
        <strain evidence="4">JCM 3380</strain>
    </source>
</reference>
<dbReference type="CDD" id="cd07814">
    <property type="entry name" value="SRPBCC_CalC_Aha1-like"/>
    <property type="match status" value="1"/>
</dbReference>
<comment type="caution">
    <text evidence="3">The sequence shown here is derived from an EMBL/GenBank/DDBJ whole genome shotgun (WGS) entry which is preliminary data.</text>
</comment>
<evidence type="ECO:0000256" key="1">
    <source>
        <dbReference type="ARBA" id="ARBA00006817"/>
    </source>
</evidence>
<evidence type="ECO:0000313" key="3">
    <source>
        <dbReference type="EMBL" id="GAA0253866.1"/>
    </source>
</evidence>
<protein>
    <recommendedName>
        <fullName evidence="2">Activator of Hsp90 ATPase homologue 1/2-like C-terminal domain-containing protein</fullName>
    </recommendedName>
</protein>
<dbReference type="Pfam" id="PF08327">
    <property type="entry name" value="AHSA1"/>
    <property type="match status" value="1"/>
</dbReference>
<dbReference type="Proteomes" id="UP001500416">
    <property type="component" value="Unassembled WGS sequence"/>
</dbReference>
<name>A0ABP3E8T4_9PSEU</name>
<dbReference type="InterPro" id="IPR023393">
    <property type="entry name" value="START-like_dom_sf"/>
</dbReference>
<dbReference type="SUPFAM" id="SSF55961">
    <property type="entry name" value="Bet v1-like"/>
    <property type="match status" value="1"/>
</dbReference>
<dbReference type="RefSeq" id="WP_343937819.1">
    <property type="nucleotide sequence ID" value="NZ_BAAABU010000022.1"/>
</dbReference>
<feature type="domain" description="Activator of Hsp90 ATPase homologue 1/2-like C-terminal" evidence="2">
    <location>
        <begin position="9"/>
        <end position="123"/>
    </location>
</feature>
<dbReference type="EMBL" id="BAAABU010000022">
    <property type="protein sequence ID" value="GAA0253866.1"/>
    <property type="molecule type" value="Genomic_DNA"/>
</dbReference>
<evidence type="ECO:0000313" key="4">
    <source>
        <dbReference type="Proteomes" id="UP001500416"/>
    </source>
</evidence>
<accession>A0ABP3E8T4</accession>
<keyword evidence="4" id="KW-1185">Reference proteome</keyword>
<comment type="similarity">
    <text evidence="1">Belongs to the AHA1 family.</text>
</comment>
<evidence type="ECO:0000259" key="2">
    <source>
        <dbReference type="Pfam" id="PF08327"/>
    </source>
</evidence>
<dbReference type="Gene3D" id="3.30.530.20">
    <property type="match status" value="1"/>
</dbReference>